<protein>
    <submittedName>
        <fullName evidence="2">Uncharacterized protein</fullName>
    </submittedName>
</protein>
<gene>
    <name evidence="2" type="ORF">ABUW04_06915</name>
</gene>
<dbReference type="RefSeq" id="WP_380563579.1">
    <property type="nucleotide sequence ID" value="NZ_JBEUKS010000002.1"/>
</dbReference>
<feature type="compositionally biased region" description="Low complexity" evidence="1">
    <location>
        <begin position="1"/>
        <end position="17"/>
    </location>
</feature>
<feature type="region of interest" description="Disordered" evidence="1">
    <location>
        <begin position="1"/>
        <end position="26"/>
    </location>
</feature>
<evidence type="ECO:0000313" key="2">
    <source>
        <dbReference type="EMBL" id="MFC1437986.1"/>
    </source>
</evidence>
<reference evidence="2 3" key="1">
    <citation type="submission" date="2024-06" db="EMBL/GenBank/DDBJ databases">
        <authorList>
            <person name="Lee S.D."/>
        </authorList>
    </citation>
    <scope>NUCLEOTIDE SEQUENCE [LARGE SCALE GENOMIC DNA]</scope>
    <source>
        <strain evidence="2 3">N1-10</strain>
    </source>
</reference>
<evidence type="ECO:0000313" key="3">
    <source>
        <dbReference type="Proteomes" id="UP001592581"/>
    </source>
</evidence>
<accession>A0ABV6XI91</accession>
<evidence type="ECO:0000256" key="1">
    <source>
        <dbReference type="SAM" id="MobiDB-lite"/>
    </source>
</evidence>
<name>A0ABV6XI91_9ACTN</name>
<dbReference type="Proteomes" id="UP001592581">
    <property type="component" value="Unassembled WGS sequence"/>
</dbReference>
<dbReference type="EMBL" id="JBEUKS010000002">
    <property type="protein sequence ID" value="MFC1437986.1"/>
    <property type="molecule type" value="Genomic_DNA"/>
</dbReference>
<organism evidence="2 3">
    <name type="scientific">Streptacidiphilus jeojiensis</name>
    <dbReference type="NCBI Taxonomy" id="3229225"/>
    <lineage>
        <taxon>Bacteria</taxon>
        <taxon>Bacillati</taxon>
        <taxon>Actinomycetota</taxon>
        <taxon>Actinomycetes</taxon>
        <taxon>Kitasatosporales</taxon>
        <taxon>Streptomycetaceae</taxon>
        <taxon>Streptacidiphilus</taxon>
    </lineage>
</organism>
<proteinExistence type="predicted"/>
<sequence length="144" mass="15422">MTTPNPATTQTSTQTTDDGPDPARVPGRHLLHTRLGYTRTRDLLADAEATGDLALTVSATQIAEAIHRLDATAHTLERHLACLGDYARRLAAGGRISPCIGSTAMTSLGADIDMAIAHQDQLRGTLDQLTELHLHLTARATQQH</sequence>
<keyword evidence="3" id="KW-1185">Reference proteome</keyword>
<comment type="caution">
    <text evidence="2">The sequence shown here is derived from an EMBL/GenBank/DDBJ whole genome shotgun (WGS) entry which is preliminary data.</text>
</comment>